<organism evidence="1 2">
    <name type="scientific">Arcobacter venerupis</name>
    <dbReference type="NCBI Taxonomy" id="1054033"/>
    <lineage>
        <taxon>Bacteria</taxon>
        <taxon>Pseudomonadati</taxon>
        <taxon>Campylobacterota</taxon>
        <taxon>Epsilonproteobacteria</taxon>
        <taxon>Campylobacterales</taxon>
        <taxon>Arcobacteraceae</taxon>
        <taxon>Arcobacter</taxon>
    </lineage>
</organism>
<dbReference type="RefSeq" id="WP_172664319.1">
    <property type="nucleotide sequence ID" value="NZ_CP053840.1"/>
</dbReference>
<dbReference type="Proteomes" id="UP000503482">
    <property type="component" value="Chromosome"/>
</dbReference>
<proteinExistence type="predicted"/>
<dbReference type="EMBL" id="CP053840">
    <property type="protein sequence ID" value="QKF68119.1"/>
    <property type="molecule type" value="Genomic_DNA"/>
</dbReference>
<evidence type="ECO:0000313" key="2">
    <source>
        <dbReference type="Proteomes" id="UP000503482"/>
    </source>
</evidence>
<sequence length="161" mass="19311">MLTNAKKIDFIQKIKDMQERTKNSKKELLKQIDTKDEDYKIFSSKLKEIQESNHDIFGLMALADIYYLTKKQLAKKELNRLENQNEITTEKEKLINDFFEQVGERINIIEKAESHDLKEFLDNNSLYEIFDDKKFEKYINPQNIAENIKGNEHEFSREKER</sequence>
<protein>
    <submittedName>
        <fullName evidence="1">Uncharacterized protein</fullName>
    </submittedName>
</protein>
<keyword evidence="2" id="KW-1185">Reference proteome</keyword>
<dbReference type="KEGG" id="avp:AVENP_2623"/>
<reference evidence="1 2" key="1">
    <citation type="submission" date="2020-05" db="EMBL/GenBank/DDBJ databases">
        <title>Complete genome sequencing of Campylobacter and Arcobacter type strains.</title>
        <authorList>
            <person name="Miller W.G."/>
            <person name="Yee E."/>
        </authorList>
    </citation>
    <scope>NUCLEOTIDE SEQUENCE [LARGE SCALE GENOMIC DNA]</scope>
    <source>
        <strain evidence="1 2">LMG 26156</strain>
    </source>
</reference>
<name>A0AAE7BCZ4_9BACT</name>
<gene>
    <name evidence="1" type="ORF">AVENP_2623</name>
</gene>
<accession>A0AAE7BCZ4</accession>
<dbReference type="AlphaFoldDB" id="A0AAE7BCZ4"/>
<evidence type="ECO:0000313" key="1">
    <source>
        <dbReference type="EMBL" id="QKF68119.1"/>
    </source>
</evidence>